<evidence type="ECO:0000256" key="1">
    <source>
        <dbReference type="SAM" id="MobiDB-lite"/>
    </source>
</evidence>
<dbReference type="Proteomes" id="UP001054837">
    <property type="component" value="Unassembled WGS sequence"/>
</dbReference>
<comment type="caution">
    <text evidence="2">The sequence shown here is derived from an EMBL/GenBank/DDBJ whole genome shotgun (WGS) entry which is preliminary data.</text>
</comment>
<protein>
    <submittedName>
        <fullName evidence="2">Uncharacterized protein</fullName>
    </submittedName>
</protein>
<proteinExistence type="predicted"/>
<feature type="region of interest" description="Disordered" evidence="1">
    <location>
        <begin position="1"/>
        <end position="21"/>
    </location>
</feature>
<dbReference type="EMBL" id="BPLQ01010950">
    <property type="protein sequence ID" value="GIY54638.1"/>
    <property type="molecule type" value="Genomic_DNA"/>
</dbReference>
<name>A0AAV4UA19_9ARAC</name>
<reference evidence="2 3" key="1">
    <citation type="submission" date="2021-06" db="EMBL/GenBank/DDBJ databases">
        <title>Caerostris darwini draft genome.</title>
        <authorList>
            <person name="Kono N."/>
            <person name="Arakawa K."/>
        </authorList>
    </citation>
    <scope>NUCLEOTIDE SEQUENCE [LARGE SCALE GENOMIC DNA]</scope>
</reference>
<evidence type="ECO:0000313" key="2">
    <source>
        <dbReference type="EMBL" id="GIY54638.1"/>
    </source>
</evidence>
<keyword evidence="3" id="KW-1185">Reference proteome</keyword>
<organism evidence="2 3">
    <name type="scientific">Caerostris darwini</name>
    <dbReference type="NCBI Taxonomy" id="1538125"/>
    <lineage>
        <taxon>Eukaryota</taxon>
        <taxon>Metazoa</taxon>
        <taxon>Ecdysozoa</taxon>
        <taxon>Arthropoda</taxon>
        <taxon>Chelicerata</taxon>
        <taxon>Arachnida</taxon>
        <taxon>Araneae</taxon>
        <taxon>Araneomorphae</taxon>
        <taxon>Entelegynae</taxon>
        <taxon>Araneoidea</taxon>
        <taxon>Araneidae</taxon>
        <taxon>Caerostris</taxon>
    </lineage>
</organism>
<sequence>MSEISGKGSNPQVQSIPGKHGQKFWCAIRSRAQERSDTGKREGRPIGQRCGDCGALDSTPRYVLTVETADSVSD</sequence>
<gene>
    <name evidence="2" type="ORF">CDAR_7531</name>
</gene>
<dbReference type="AlphaFoldDB" id="A0AAV4UA19"/>
<evidence type="ECO:0000313" key="3">
    <source>
        <dbReference type="Proteomes" id="UP001054837"/>
    </source>
</evidence>
<accession>A0AAV4UA19</accession>